<evidence type="ECO:0000256" key="8">
    <source>
        <dbReference type="SAM" id="SignalP"/>
    </source>
</evidence>
<dbReference type="PROSITE" id="PS50850">
    <property type="entry name" value="MFS"/>
    <property type="match status" value="1"/>
</dbReference>
<protein>
    <submittedName>
        <fullName evidence="10">Major facilitator superfamily domain-containing protein</fullName>
    </submittedName>
</protein>
<evidence type="ECO:0000256" key="7">
    <source>
        <dbReference type="SAM" id="Phobius"/>
    </source>
</evidence>
<feature type="transmembrane region" description="Helical" evidence="7">
    <location>
        <begin position="355"/>
        <end position="378"/>
    </location>
</feature>
<feature type="transmembrane region" description="Helical" evidence="7">
    <location>
        <begin position="297"/>
        <end position="319"/>
    </location>
</feature>
<feature type="transmembrane region" description="Helical" evidence="7">
    <location>
        <begin position="155"/>
        <end position="175"/>
    </location>
</feature>
<evidence type="ECO:0000259" key="9">
    <source>
        <dbReference type="PROSITE" id="PS50850"/>
    </source>
</evidence>
<dbReference type="OrthoDB" id="10021397at2759"/>
<dbReference type="Gene3D" id="1.20.1250.20">
    <property type="entry name" value="MFS general substrate transporter like domains"/>
    <property type="match status" value="1"/>
</dbReference>
<dbReference type="FunFam" id="1.20.1720.10:FF:000004">
    <property type="entry name" value="EmrB/QacA family drug resistance transporter"/>
    <property type="match status" value="1"/>
</dbReference>
<feature type="transmembrane region" description="Helical" evidence="7">
    <location>
        <begin position="92"/>
        <end position="113"/>
    </location>
</feature>
<keyword evidence="3" id="KW-1003">Cell membrane</keyword>
<feature type="transmembrane region" description="Helical" evidence="7">
    <location>
        <begin position="261"/>
        <end position="282"/>
    </location>
</feature>
<keyword evidence="4 7" id="KW-0812">Transmembrane</keyword>
<dbReference type="Proteomes" id="UP000271241">
    <property type="component" value="Unassembled WGS sequence"/>
</dbReference>
<comment type="subcellular location">
    <subcellularLocation>
        <location evidence="1">Cell membrane</location>
        <topology evidence="1">Multi-pass membrane protein</topology>
    </subcellularLocation>
</comment>
<feature type="transmembrane region" description="Helical" evidence="7">
    <location>
        <begin position="67"/>
        <end position="86"/>
    </location>
</feature>
<feature type="non-terminal residue" evidence="10">
    <location>
        <position position="418"/>
    </location>
</feature>
<accession>A0A4P9XPX1</accession>
<dbReference type="PANTHER" id="PTHR23501:SF191">
    <property type="entry name" value="VACUOLAR BASIC AMINO ACID TRANSPORTER 4"/>
    <property type="match status" value="1"/>
</dbReference>
<keyword evidence="8" id="KW-0732">Signal</keyword>
<feature type="transmembrane region" description="Helical" evidence="7">
    <location>
        <begin position="331"/>
        <end position="349"/>
    </location>
</feature>
<feature type="domain" description="Major facilitator superfamily (MFS) profile" evidence="9">
    <location>
        <begin position="2"/>
        <end position="418"/>
    </location>
</feature>
<evidence type="ECO:0000256" key="3">
    <source>
        <dbReference type="ARBA" id="ARBA00022475"/>
    </source>
</evidence>
<name>A0A4P9XPX1_9FUNG</name>
<gene>
    <name evidence="10" type="ORF">THASP1DRAFT_4492</name>
</gene>
<proteinExistence type="predicted"/>
<dbReference type="EMBL" id="KZ992710">
    <property type="protein sequence ID" value="RKP07501.1"/>
    <property type="molecule type" value="Genomic_DNA"/>
</dbReference>
<evidence type="ECO:0000256" key="5">
    <source>
        <dbReference type="ARBA" id="ARBA00022989"/>
    </source>
</evidence>
<dbReference type="InterPro" id="IPR011701">
    <property type="entry name" value="MFS"/>
</dbReference>
<feature type="transmembrane region" description="Helical" evidence="7">
    <location>
        <begin position="125"/>
        <end position="143"/>
    </location>
</feature>
<evidence type="ECO:0000313" key="10">
    <source>
        <dbReference type="EMBL" id="RKP07501.1"/>
    </source>
</evidence>
<dbReference type="GO" id="GO:0022857">
    <property type="term" value="F:transmembrane transporter activity"/>
    <property type="evidence" value="ECO:0007669"/>
    <property type="project" value="InterPro"/>
</dbReference>
<dbReference type="GO" id="GO:0005886">
    <property type="term" value="C:plasma membrane"/>
    <property type="evidence" value="ECO:0007669"/>
    <property type="project" value="UniProtKB-SubCell"/>
</dbReference>
<feature type="non-terminal residue" evidence="10">
    <location>
        <position position="1"/>
    </location>
</feature>
<evidence type="ECO:0000256" key="2">
    <source>
        <dbReference type="ARBA" id="ARBA00022448"/>
    </source>
</evidence>
<feature type="transmembrane region" description="Helical" evidence="7">
    <location>
        <begin position="390"/>
        <end position="414"/>
    </location>
</feature>
<feature type="transmembrane region" description="Helical" evidence="7">
    <location>
        <begin position="196"/>
        <end position="215"/>
    </location>
</feature>
<dbReference type="AlphaFoldDB" id="A0A4P9XPX1"/>
<evidence type="ECO:0000256" key="6">
    <source>
        <dbReference type="ARBA" id="ARBA00023136"/>
    </source>
</evidence>
<reference evidence="11" key="1">
    <citation type="journal article" date="2018" name="Nat. Microbiol.">
        <title>Leveraging single-cell genomics to expand the fungal tree of life.</title>
        <authorList>
            <person name="Ahrendt S.R."/>
            <person name="Quandt C.A."/>
            <person name="Ciobanu D."/>
            <person name="Clum A."/>
            <person name="Salamov A."/>
            <person name="Andreopoulos B."/>
            <person name="Cheng J.F."/>
            <person name="Woyke T."/>
            <person name="Pelin A."/>
            <person name="Henrissat B."/>
            <person name="Reynolds N.K."/>
            <person name="Benny G.L."/>
            <person name="Smith M.E."/>
            <person name="James T.Y."/>
            <person name="Grigoriev I.V."/>
        </authorList>
    </citation>
    <scope>NUCLEOTIDE SEQUENCE [LARGE SCALE GENOMIC DNA]</scope>
    <source>
        <strain evidence="11">RSA 1356</strain>
    </source>
</reference>
<dbReference type="Gene3D" id="1.20.1720.10">
    <property type="entry name" value="Multidrug resistance protein D"/>
    <property type="match status" value="1"/>
</dbReference>
<dbReference type="Pfam" id="PF07690">
    <property type="entry name" value="MFS_1"/>
    <property type="match status" value="1"/>
</dbReference>
<keyword evidence="6 7" id="KW-0472">Membrane</keyword>
<dbReference type="PANTHER" id="PTHR23501">
    <property type="entry name" value="MAJOR FACILITATOR SUPERFAMILY"/>
    <property type="match status" value="1"/>
</dbReference>
<dbReference type="InterPro" id="IPR036259">
    <property type="entry name" value="MFS_trans_sf"/>
</dbReference>
<dbReference type="STRING" id="78915.A0A4P9XPX1"/>
<dbReference type="SUPFAM" id="SSF103473">
    <property type="entry name" value="MFS general substrate transporter"/>
    <property type="match status" value="1"/>
</dbReference>
<keyword evidence="2" id="KW-0813">Transport</keyword>
<dbReference type="CDD" id="cd17502">
    <property type="entry name" value="MFS_Azr1_MDR_like"/>
    <property type="match status" value="1"/>
</dbReference>
<sequence>VLFVGLAVIVFLASLDQTIVATAIPRIASELGGLSEVYWIGSAYLLTTAAVTPLYGKLTDIFGLRNIFLFAIVMFLIGSLGCALSSSMLMLILFRALSGIGGESMYALSLVVVNATNPPKRSAMLQGWFGIVFTLSAAIGPLLGGVFTDHVTWRWAFYINLPLGGAAAVIVFFALRLPPVRGSMRDKLRRIDYTGAVFLLAAIVSMLLGIGWGGNTYAWDSAVVISLLCVAAVLGGAFIWIEGWRAAEPFIPGRILKMRNVFLSMTLSFLAGWLIFTAVYYYPMFYQLVRNKSATDAGLMLLPLMIVCCVCTAVVTTMIGRTAAWTLPASLVIGLAITAISFGLTVLFTEVERTAVEVVVLCVAGLGLGTLWQGVFIAAQASADKPDVPVATMLASFFNVVGATIGLTISGSVFNNAL</sequence>
<feature type="chain" id="PRO_5020442490" evidence="8">
    <location>
        <begin position="22"/>
        <end position="418"/>
    </location>
</feature>
<dbReference type="PRINTS" id="PR01036">
    <property type="entry name" value="TCRTETB"/>
</dbReference>
<feature type="transmembrane region" description="Helical" evidence="7">
    <location>
        <begin position="221"/>
        <end position="241"/>
    </location>
</feature>
<organism evidence="10 11">
    <name type="scientific">Thamnocephalis sphaerospora</name>
    <dbReference type="NCBI Taxonomy" id="78915"/>
    <lineage>
        <taxon>Eukaryota</taxon>
        <taxon>Fungi</taxon>
        <taxon>Fungi incertae sedis</taxon>
        <taxon>Zoopagomycota</taxon>
        <taxon>Zoopagomycotina</taxon>
        <taxon>Zoopagomycetes</taxon>
        <taxon>Zoopagales</taxon>
        <taxon>Sigmoideomycetaceae</taxon>
        <taxon>Thamnocephalis</taxon>
    </lineage>
</organism>
<feature type="signal peptide" evidence="8">
    <location>
        <begin position="1"/>
        <end position="21"/>
    </location>
</feature>
<keyword evidence="11" id="KW-1185">Reference proteome</keyword>
<evidence type="ECO:0000256" key="1">
    <source>
        <dbReference type="ARBA" id="ARBA00004651"/>
    </source>
</evidence>
<dbReference type="InterPro" id="IPR020846">
    <property type="entry name" value="MFS_dom"/>
</dbReference>
<evidence type="ECO:0000313" key="11">
    <source>
        <dbReference type="Proteomes" id="UP000271241"/>
    </source>
</evidence>
<keyword evidence="5 7" id="KW-1133">Transmembrane helix</keyword>
<evidence type="ECO:0000256" key="4">
    <source>
        <dbReference type="ARBA" id="ARBA00022692"/>
    </source>
</evidence>